<evidence type="ECO:0000313" key="13">
    <source>
        <dbReference type="EMBL" id="NBI78126.1"/>
    </source>
</evidence>
<evidence type="ECO:0000259" key="11">
    <source>
        <dbReference type="PROSITE" id="PS50893"/>
    </source>
</evidence>
<dbReference type="InterPro" id="IPR003439">
    <property type="entry name" value="ABC_transporter-like_ATP-bd"/>
</dbReference>
<feature type="transmembrane region" description="Helical" evidence="10">
    <location>
        <begin position="212"/>
        <end position="231"/>
    </location>
</feature>
<dbReference type="OrthoDB" id="9762778at2"/>
<keyword evidence="7" id="KW-0067">ATP-binding</keyword>
<dbReference type="RefSeq" id="WP_160208990.1">
    <property type="nucleotide sequence ID" value="NZ_QXWZ01000005.1"/>
</dbReference>
<reference evidence="13 14" key="1">
    <citation type="submission" date="2018-08" db="EMBL/GenBank/DDBJ databases">
        <title>Murine metabolic-syndrome-specific gut microbial biobank.</title>
        <authorList>
            <person name="Liu C."/>
        </authorList>
    </citation>
    <scope>NUCLEOTIDE SEQUENCE [LARGE SCALE GENOMIC DNA]</scope>
    <source>
        <strain evidence="13 14">X69</strain>
    </source>
</reference>
<gene>
    <name evidence="13" type="ORF">D3Z39_04460</name>
</gene>
<evidence type="ECO:0000256" key="8">
    <source>
        <dbReference type="ARBA" id="ARBA00022989"/>
    </source>
</evidence>
<dbReference type="GO" id="GO:0005886">
    <property type="term" value="C:plasma membrane"/>
    <property type="evidence" value="ECO:0007669"/>
    <property type="project" value="UniProtKB-SubCell"/>
</dbReference>
<dbReference type="GO" id="GO:0016887">
    <property type="term" value="F:ATP hydrolysis activity"/>
    <property type="evidence" value="ECO:0007669"/>
    <property type="project" value="InterPro"/>
</dbReference>
<organism evidence="13 14">
    <name type="scientific">Anaerotruncus colihominis</name>
    <dbReference type="NCBI Taxonomy" id="169435"/>
    <lineage>
        <taxon>Bacteria</taxon>
        <taxon>Bacillati</taxon>
        <taxon>Bacillota</taxon>
        <taxon>Clostridia</taxon>
        <taxon>Eubacteriales</taxon>
        <taxon>Oscillospiraceae</taxon>
        <taxon>Anaerotruncus</taxon>
    </lineage>
</organism>
<keyword evidence="8 10" id="KW-1133">Transmembrane helix</keyword>
<dbReference type="FunFam" id="3.40.50.300:FF:000299">
    <property type="entry name" value="ABC transporter ATP-binding protein/permease"/>
    <property type="match status" value="1"/>
</dbReference>
<keyword evidence="4 10" id="KW-0812">Transmembrane</keyword>
<dbReference type="GO" id="GO:0140359">
    <property type="term" value="F:ABC-type transporter activity"/>
    <property type="evidence" value="ECO:0007669"/>
    <property type="project" value="InterPro"/>
</dbReference>
<comment type="caution">
    <text evidence="13">The sequence shown here is derived from an EMBL/GenBank/DDBJ whole genome shotgun (WGS) entry which is preliminary data.</text>
</comment>
<dbReference type="InterPro" id="IPR017871">
    <property type="entry name" value="ABC_transporter-like_CS"/>
</dbReference>
<evidence type="ECO:0000256" key="9">
    <source>
        <dbReference type="ARBA" id="ARBA00023136"/>
    </source>
</evidence>
<dbReference type="Pfam" id="PF00005">
    <property type="entry name" value="ABC_tran"/>
    <property type="match status" value="1"/>
</dbReference>
<protein>
    <submittedName>
        <fullName evidence="13">NHLP bacteriocin export ABC transporter permease/ATPase subunit</fullName>
    </submittedName>
</protein>
<dbReference type="PROSITE" id="PS50929">
    <property type="entry name" value="ABC_TM1F"/>
    <property type="match status" value="1"/>
</dbReference>
<dbReference type="InterPro" id="IPR003593">
    <property type="entry name" value="AAA+_ATPase"/>
</dbReference>
<dbReference type="PANTHER" id="PTHR24221:SF654">
    <property type="entry name" value="ATP-BINDING CASSETTE SUB-FAMILY B MEMBER 6"/>
    <property type="match status" value="1"/>
</dbReference>
<sequence>MGLFDDQLKTRLEQDRESFADALETLGESVTGKAAVAGRNGGLEDAVHEILTWFGVKAPEPPGLMDDFNDRLDYMLNPTGIRRRTVKLDGAWWRKAAGPMLAYTTEGGAVALLPRRLGGYTWRDHANRRTVQAGVKTTRILTGEAVCFYRPLPLRALTLRDLFLFAVQSIDRWDLTPLLLAGLLASLFGMAVPFVTQILFATVIPMGGLENLAPIGMLAVGVLFSLTLVGLTKSLAVNRIAQKVRLAVENAAMSRLLSLPAQFFRDHNAGELQNRVDALTQMCTLLGDTVLTGVINGAFSIVYLLQIRALTPALFGPAAGVLLAQLTVMMAGILAETHVARKRLHIAAELNGLIFRLFSGIQKIKLAGAEQRAFSKWARRYAENAALLYNPPPLLRIQPALSALIALGGSILIYSLAAKSGMHTAGYMAFASAYGLVNGAVLSLASLTEGLAALRPLAELAEPIMKAVPEISGNKKQLHRMSGGVELANLSFRYAQDAPWILDHINLKIRPGQYVAIVGKTGCGKSTLLRLLLGFETPVSGAVYYDNRDLQTLDLPALRRNIGVVLQQSRLFAGDVYSNITISAPWLTLDEAWEAAELAGMDEDIKKMPMGMYTLIGEGGGALSGGQRQRLMIARAIAPKPRILMFDEATSALDNITQRIVSDSLDKLKCTRIVIAHRLSTIRQCDRILVLDGGKIVEDGAYDELIAAKGLFAKLVRRQTLDMAPLQN</sequence>
<dbReference type="InterPro" id="IPR036640">
    <property type="entry name" value="ABC1_TM_sf"/>
</dbReference>
<dbReference type="GO" id="GO:0005524">
    <property type="term" value="F:ATP binding"/>
    <property type="evidence" value="ECO:0007669"/>
    <property type="project" value="UniProtKB-KW"/>
</dbReference>
<name>A0A845RD95_9FIRM</name>
<evidence type="ECO:0000256" key="10">
    <source>
        <dbReference type="SAM" id="Phobius"/>
    </source>
</evidence>
<evidence type="ECO:0000256" key="6">
    <source>
        <dbReference type="ARBA" id="ARBA00022807"/>
    </source>
</evidence>
<dbReference type="Gene3D" id="1.20.1560.10">
    <property type="entry name" value="ABC transporter type 1, transmembrane domain"/>
    <property type="match status" value="1"/>
</dbReference>
<dbReference type="PROSITE" id="PS00211">
    <property type="entry name" value="ABC_TRANSPORTER_1"/>
    <property type="match status" value="1"/>
</dbReference>
<dbReference type="PANTHER" id="PTHR24221">
    <property type="entry name" value="ATP-BINDING CASSETTE SUB-FAMILY B"/>
    <property type="match status" value="1"/>
</dbReference>
<keyword evidence="2" id="KW-0813">Transport</keyword>
<dbReference type="EMBL" id="QXWZ01000005">
    <property type="protein sequence ID" value="NBI78126.1"/>
    <property type="molecule type" value="Genomic_DNA"/>
</dbReference>
<dbReference type="SUPFAM" id="SSF52540">
    <property type="entry name" value="P-loop containing nucleoside triphosphate hydrolases"/>
    <property type="match status" value="1"/>
</dbReference>
<keyword evidence="6" id="KW-0378">Hydrolase</keyword>
<evidence type="ECO:0000256" key="5">
    <source>
        <dbReference type="ARBA" id="ARBA00022741"/>
    </source>
</evidence>
<dbReference type="InterPro" id="IPR039421">
    <property type="entry name" value="Type_1_exporter"/>
</dbReference>
<proteinExistence type="predicted"/>
<dbReference type="Gene3D" id="3.40.50.300">
    <property type="entry name" value="P-loop containing nucleotide triphosphate hydrolases"/>
    <property type="match status" value="1"/>
</dbReference>
<keyword evidence="6" id="KW-0788">Thiol protease</keyword>
<dbReference type="InterPro" id="IPR011527">
    <property type="entry name" value="ABC1_TM_dom"/>
</dbReference>
<dbReference type="InterPro" id="IPR027417">
    <property type="entry name" value="P-loop_NTPase"/>
</dbReference>
<evidence type="ECO:0000256" key="2">
    <source>
        <dbReference type="ARBA" id="ARBA00022448"/>
    </source>
</evidence>
<evidence type="ECO:0000256" key="1">
    <source>
        <dbReference type="ARBA" id="ARBA00004651"/>
    </source>
</evidence>
<evidence type="ECO:0000313" key="14">
    <source>
        <dbReference type="Proteomes" id="UP000446348"/>
    </source>
</evidence>
<dbReference type="Proteomes" id="UP000446348">
    <property type="component" value="Unassembled WGS sequence"/>
</dbReference>
<feature type="domain" description="ABC transmembrane type-1" evidence="12">
    <location>
        <begin position="178"/>
        <end position="453"/>
    </location>
</feature>
<keyword evidence="9 10" id="KW-0472">Membrane</keyword>
<feature type="transmembrane region" description="Helical" evidence="10">
    <location>
        <begin position="178"/>
        <end position="200"/>
    </location>
</feature>
<evidence type="ECO:0000256" key="3">
    <source>
        <dbReference type="ARBA" id="ARBA00022475"/>
    </source>
</evidence>
<keyword evidence="5" id="KW-0547">Nucleotide-binding</keyword>
<feature type="transmembrane region" description="Helical" evidence="10">
    <location>
        <begin position="424"/>
        <end position="447"/>
    </location>
</feature>
<keyword evidence="6" id="KW-0645">Protease</keyword>
<dbReference type="Pfam" id="PF00664">
    <property type="entry name" value="ABC_membrane"/>
    <property type="match status" value="1"/>
</dbReference>
<evidence type="ECO:0000256" key="4">
    <source>
        <dbReference type="ARBA" id="ARBA00022692"/>
    </source>
</evidence>
<dbReference type="InterPro" id="IPR022515">
    <property type="entry name" value="NHPM_micro_ABC2"/>
</dbReference>
<dbReference type="SMART" id="SM00382">
    <property type="entry name" value="AAA"/>
    <property type="match status" value="1"/>
</dbReference>
<evidence type="ECO:0000259" key="12">
    <source>
        <dbReference type="PROSITE" id="PS50929"/>
    </source>
</evidence>
<dbReference type="GO" id="GO:0034040">
    <property type="term" value="F:ATPase-coupled lipid transmembrane transporter activity"/>
    <property type="evidence" value="ECO:0007669"/>
    <property type="project" value="TreeGrafter"/>
</dbReference>
<feature type="transmembrane region" description="Helical" evidence="10">
    <location>
        <begin position="313"/>
        <end position="335"/>
    </location>
</feature>
<comment type="subcellular location">
    <subcellularLocation>
        <location evidence="1">Cell membrane</location>
        <topology evidence="1">Multi-pass membrane protein</topology>
    </subcellularLocation>
</comment>
<dbReference type="PROSITE" id="PS50893">
    <property type="entry name" value="ABC_TRANSPORTER_2"/>
    <property type="match status" value="1"/>
</dbReference>
<dbReference type="AlphaFoldDB" id="A0A845RD95"/>
<keyword evidence="3" id="KW-1003">Cell membrane</keyword>
<feature type="transmembrane region" description="Helical" evidence="10">
    <location>
        <begin position="400"/>
        <end position="418"/>
    </location>
</feature>
<dbReference type="SUPFAM" id="SSF90123">
    <property type="entry name" value="ABC transporter transmembrane region"/>
    <property type="match status" value="1"/>
</dbReference>
<dbReference type="NCBIfam" id="TIGR03797">
    <property type="entry name" value="NHLM_micro_ABC2"/>
    <property type="match status" value="1"/>
</dbReference>
<dbReference type="GO" id="GO:0008234">
    <property type="term" value="F:cysteine-type peptidase activity"/>
    <property type="evidence" value="ECO:0007669"/>
    <property type="project" value="UniProtKB-KW"/>
</dbReference>
<evidence type="ECO:0000256" key="7">
    <source>
        <dbReference type="ARBA" id="ARBA00022840"/>
    </source>
</evidence>
<feature type="domain" description="ABC transporter" evidence="11">
    <location>
        <begin position="485"/>
        <end position="718"/>
    </location>
</feature>
<accession>A0A845RD95</accession>